<feature type="non-terminal residue" evidence="1">
    <location>
        <position position="117"/>
    </location>
</feature>
<reference evidence="1" key="1">
    <citation type="submission" date="2023-11" db="EMBL/GenBank/DDBJ databases">
        <authorList>
            <person name="De Vega J J."/>
            <person name="De Vega J J."/>
        </authorList>
    </citation>
    <scope>NUCLEOTIDE SEQUENCE</scope>
</reference>
<comment type="caution">
    <text evidence="1">The sequence shown here is derived from an EMBL/GenBank/DDBJ whole genome shotgun (WGS) entry which is preliminary data.</text>
</comment>
<name>A0AAD2HYI8_9AGAR</name>
<keyword evidence="2" id="KW-1185">Reference proteome</keyword>
<proteinExistence type="predicted"/>
<dbReference type="EMBL" id="CAVNYO010000478">
    <property type="protein sequence ID" value="CAK5284212.1"/>
    <property type="molecule type" value="Genomic_DNA"/>
</dbReference>
<gene>
    <name evidence="1" type="ORF">MYCIT1_LOCUS37288</name>
</gene>
<organism evidence="1 2">
    <name type="scientific">Mycena citricolor</name>
    <dbReference type="NCBI Taxonomy" id="2018698"/>
    <lineage>
        <taxon>Eukaryota</taxon>
        <taxon>Fungi</taxon>
        <taxon>Dikarya</taxon>
        <taxon>Basidiomycota</taxon>
        <taxon>Agaricomycotina</taxon>
        <taxon>Agaricomycetes</taxon>
        <taxon>Agaricomycetidae</taxon>
        <taxon>Agaricales</taxon>
        <taxon>Marasmiineae</taxon>
        <taxon>Mycenaceae</taxon>
        <taxon>Mycena</taxon>
    </lineage>
</organism>
<evidence type="ECO:0000313" key="1">
    <source>
        <dbReference type="EMBL" id="CAK5284212.1"/>
    </source>
</evidence>
<dbReference type="Proteomes" id="UP001295794">
    <property type="component" value="Unassembled WGS sequence"/>
</dbReference>
<evidence type="ECO:0000313" key="2">
    <source>
        <dbReference type="Proteomes" id="UP001295794"/>
    </source>
</evidence>
<sequence>THLRCLRRVIFDCWNKTNYVVICMTKFSTKPRFSCHSLGTGCFNLGLIMSLASRLILWSVRDSWARSLHEIQLGDGQTKRDVRAHLHEAFPKEGPWSPRRCTRQSPIGRTAGYRPHW</sequence>
<accession>A0AAD2HYI8</accession>
<dbReference type="AlphaFoldDB" id="A0AAD2HYI8"/>
<protein>
    <submittedName>
        <fullName evidence="1">Uncharacterized protein</fullName>
    </submittedName>
</protein>